<dbReference type="eggNOG" id="COG2244">
    <property type="taxonomic scope" value="Bacteria"/>
</dbReference>
<name>E3J4P7_PSEI1</name>
<dbReference type="STRING" id="298654.FraEuI1c_0128"/>
<dbReference type="InParanoid" id="E3J4P7"/>
<proteinExistence type="predicted"/>
<dbReference type="HOGENOM" id="CLU_655138_0_0_11"/>
<sequence>MAKSRLIGRPGEARGIPISGRDLICLHMRTVAYLGPIEAPSPEQVRGALRRLAELLPAHRILRRVDRAAPRWVTVPAAELPGHCDAMVIDMTDTTAASATSVPATAATAATPETIVARLYNWPVTDLPFQIAVGADFCALLVDHACIDGLSINEIWPELIRCAVTGEYPVSIAKPSIRFPLIRALDNYYRRKPKRLVETVRVPHPTPPADATEPGPLVPWHQEFGVVSVRFGKDVLAEIRSWRLANAKGITRTMVLFAAARAALETSDLPPVRPGVNISVDMRKFLPQGAVLYGNFAPSIYVCPADGCDPAQLNAVIDEVMSVARPLATMALVASTAKRRFKRTAQPPTLAEATARPALSLIHCGRLKAFEKLPWTGSPADRRYVIGSTPGDPDGISVFISEIHGGVDVTATFNVSTFDPAVVRGALEILATEPTRALDARRQVPSAR</sequence>
<dbReference type="RefSeq" id="WP_013421339.1">
    <property type="nucleotide sequence ID" value="NC_014666.1"/>
</dbReference>
<protein>
    <recommendedName>
        <fullName evidence="3">Condensation domain protein</fullName>
    </recommendedName>
</protein>
<evidence type="ECO:0000313" key="1">
    <source>
        <dbReference type="EMBL" id="ADP78216.1"/>
    </source>
</evidence>
<evidence type="ECO:0008006" key="3">
    <source>
        <dbReference type="Google" id="ProtNLM"/>
    </source>
</evidence>
<keyword evidence="2" id="KW-1185">Reference proteome</keyword>
<dbReference type="AlphaFoldDB" id="E3J4P7"/>
<dbReference type="KEGG" id="fri:FraEuI1c_0128"/>
<dbReference type="EMBL" id="CP002299">
    <property type="protein sequence ID" value="ADP78216.1"/>
    <property type="molecule type" value="Genomic_DNA"/>
</dbReference>
<organism evidence="1 2">
    <name type="scientific">Pseudofrankia inefficax (strain DSM 45817 / CECT 9037 / DDB 130130 / EuI1c)</name>
    <name type="common">Frankia inefficax</name>
    <dbReference type="NCBI Taxonomy" id="298654"/>
    <lineage>
        <taxon>Bacteria</taxon>
        <taxon>Bacillati</taxon>
        <taxon>Actinomycetota</taxon>
        <taxon>Actinomycetes</taxon>
        <taxon>Frankiales</taxon>
        <taxon>Frankiaceae</taxon>
        <taxon>Pseudofrankia</taxon>
    </lineage>
</organism>
<dbReference type="OrthoDB" id="3204481at2"/>
<accession>E3J4P7</accession>
<gene>
    <name evidence="1" type="ordered locus">FraEuI1c_0128</name>
</gene>
<dbReference type="Proteomes" id="UP000002484">
    <property type="component" value="Chromosome"/>
</dbReference>
<reference evidence="1 2" key="1">
    <citation type="submission" date="2010-10" db="EMBL/GenBank/DDBJ databases">
        <title>Complete sequence of Frankia sp. EuI1c.</title>
        <authorList>
            <consortium name="US DOE Joint Genome Institute"/>
            <person name="Lucas S."/>
            <person name="Copeland A."/>
            <person name="Lapidus A."/>
            <person name="Cheng J.-F."/>
            <person name="Bruce D."/>
            <person name="Goodwin L."/>
            <person name="Pitluck S."/>
            <person name="Chertkov O."/>
            <person name="Detter J.C."/>
            <person name="Han C."/>
            <person name="Tapia R."/>
            <person name="Land M."/>
            <person name="Hauser L."/>
            <person name="Jeffries C."/>
            <person name="Kyrpides N."/>
            <person name="Ivanova N."/>
            <person name="Mikhailova N."/>
            <person name="Beauchemin N."/>
            <person name="Sen A."/>
            <person name="Sur S.A."/>
            <person name="Gtari M."/>
            <person name="Wall L."/>
            <person name="Tisa L."/>
            <person name="Woyke T."/>
        </authorList>
    </citation>
    <scope>NUCLEOTIDE SEQUENCE [LARGE SCALE GENOMIC DNA]</scope>
    <source>
        <strain evidence="2">DSM 45817 / CECT 9037 / EuI1c</strain>
    </source>
</reference>
<evidence type="ECO:0000313" key="2">
    <source>
        <dbReference type="Proteomes" id="UP000002484"/>
    </source>
</evidence>